<proteinExistence type="predicted"/>
<organism evidence="1 2">
    <name type="scientific">Clathrus columnatus</name>
    <dbReference type="NCBI Taxonomy" id="1419009"/>
    <lineage>
        <taxon>Eukaryota</taxon>
        <taxon>Fungi</taxon>
        <taxon>Dikarya</taxon>
        <taxon>Basidiomycota</taxon>
        <taxon>Agaricomycotina</taxon>
        <taxon>Agaricomycetes</taxon>
        <taxon>Phallomycetidae</taxon>
        <taxon>Phallales</taxon>
        <taxon>Clathraceae</taxon>
        <taxon>Clathrus</taxon>
    </lineage>
</organism>
<evidence type="ECO:0000313" key="1">
    <source>
        <dbReference type="EMBL" id="GJJ13607.1"/>
    </source>
</evidence>
<sequence>MRPRVVIQKDEQSIVVLSLKAKLLNLMRDGDVPFIIGNSGSQQAIHVNGSLHELKGLKTVRYIWRSLARVPQGKVLFM</sequence>
<accession>A0AAV5AG34</accession>
<dbReference type="Proteomes" id="UP001050691">
    <property type="component" value="Unassembled WGS sequence"/>
</dbReference>
<evidence type="ECO:0000313" key="2">
    <source>
        <dbReference type="Proteomes" id="UP001050691"/>
    </source>
</evidence>
<keyword evidence="2" id="KW-1185">Reference proteome</keyword>
<comment type="caution">
    <text evidence="1">The sequence shown here is derived from an EMBL/GenBank/DDBJ whole genome shotgun (WGS) entry which is preliminary data.</text>
</comment>
<gene>
    <name evidence="1" type="ORF">Clacol_007863</name>
</gene>
<reference evidence="1" key="1">
    <citation type="submission" date="2021-10" db="EMBL/GenBank/DDBJ databases">
        <title>De novo Genome Assembly of Clathrus columnatus (Basidiomycota, Fungi) Using Illumina and Nanopore Sequence Data.</title>
        <authorList>
            <person name="Ogiso-Tanaka E."/>
            <person name="Itagaki H."/>
            <person name="Hosoya T."/>
            <person name="Hosaka K."/>
        </authorList>
    </citation>
    <scope>NUCLEOTIDE SEQUENCE</scope>
    <source>
        <strain evidence="1">MO-923</strain>
    </source>
</reference>
<dbReference type="AlphaFoldDB" id="A0AAV5AG34"/>
<dbReference type="EMBL" id="BPWL01000009">
    <property type="protein sequence ID" value="GJJ13607.1"/>
    <property type="molecule type" value="Genomic_DNA"/>
</dbReference>
<name>A0AAV5AG34_9AGAM</name>
<protein>
    <submittedName>
        <fullName evidence="1">Uncharacterized protein</fullName>
    </submittedName>
</protein>